<dbReference type="Proteomes" id="UP000233534">
    <property type="component" value="Chromosome"/>
</dbReference>
<dbReference type="KEGG" id="hsc:HVS_08805"/>
<dbReference type="Proteomes" id="UP000239720">
    <property type="component" value="Unassembled WGS sequence"/>
</dbReference>
<dbReference type="RefSeq" id="WP_101301282.1">
    <property type="nucleotide sequence ID" value="NZ_CP025197.1"/>
</dbReference>
<keyword evidence="1" id="KW-0472">Membrane</keyword>
<evidence type="ECO:0000313" key="5">
    <source>
        <dbReference type="Proteomes" id="UP000239720"/>
    </source>
</evidence>
<reference evidence="2 4" key="1">
    <citation type="submission" date="2017-12" db="EMBL/GenBank/DDBJ databases">
        <title>Complete genome sequence of Herbivorax saccincola GGR1, a novel Cellulosome-producing hydrolytic bacterium in a thermophilic biogas plant, established by Illumina and Nanopore MinION sequencing.</title>
        <authorList>
            <person name="Pechtl A."/>
            <person name="Ruckert C."/>
            <person name="Koeck D.E."/>
            <person name="Maus I."/>
            <person name="Winkler A."/>
            <person name="Kalinowski J."/>
            <person name="Puhler A."/>
            <person name="Schwarz W.W."/>
            <person name="Zverlov V.V."/>
            <person name="Schluter A."/>
            <person name="Liebl W."/>
        </authorList>
    </citation>
    <scope>NUCLEOTIDE SEQUENCE [LARGE SCALE GENOMIC DNA]</scope>
    <source>
        <strain evidence="2">GGR1</strain>
        <strain evidence="4">SR1</strain>
    </source>
</reference>
<sequence>MDKVRKMIKKFIGTFGKDNKKLGENLVIMIIVGMIIIIAGGSLFGGDKKKQPETEDTKPEKSEAFGFNDGLEEKTELEVKVEKILSQINGAGEVKVMITYESGTEIVPFTDVKRSDDVIDERDSAGGIRKTNQTSYESSIVYEEGNGVKKPIIVKEVYPKVKGVVVVADGGGDLTVRENLLRAVQVLLDVPVHKVQVYERKK</sequence>
<keyword evidence="1" id="KW-0812">Transmembrane</keyword>
<dbReference type="OrthoDB" id="1634070at2"/>
<dbReference type="AlphaFoldDB" id="A0A2K9E1L6"/>
<evidence type="ECO:0000256" key="1">
    <source>
        <dbReference type="SAM" id="Phobius"/>
    </source>
</evidence>
<evidence type="ECO:0000313" key="3">
    <source>
        <dbReference type="EMBL" id="PQQ67563.1"/>
    </source>
</evidence>
<accession>A0A2K9E1L6</accession>
<organism evidence="2 4">
    <name type="scientific">Acetivibrio saccincola</name>
    <dbReference type="NCBI Taxonomy" id="1677857"/>
    <lineage>
        <taxon>Bacteria</taxon>
        <taxon>Bacillati</taxon>
        <taxon>Bacillota</taxon>
        <taxon>Clostridia</taxon>
        <taxon>Eubacteriales</taxon>
        <taxon>Oscillospiraceae</taxon>
        <taxon>Acetivibrio</taxon>
    </lineage>
</organism>
<gene>
    <name evidence="3" type="ORF">B9R14_12940</name>
    <name evidence="2" type="ORF">HVS_08805</name>
</gene>
<protein>
    <submittedName>
        <fullName evidence="3">Stage III sporulation protein AG</fullName>
    </submittedName>
</protein>
<feature type="transmembrane region" description="Helical" evidence="1">
    <location>
        <begin position="26"/>
        <end position="45"/>
    </location>
</feature>
<keyword evidence="1" id="KW-1133">Transmembrane helix</keyword>
<dbReference type="EMBL" id="NEMB01000003">
    <property type="protein sequence ID" value="PQQ67563.1"/>
    <property type="molecule type" value="Genomic_DNA"/>
</dbReference>
<name>A0A2K9E1L6_9FIRM</name>
<evidence type="ECO:0000313" key="2">
    <source>
        <dbReference type="EMBL" id="AUG57667.1"/>
    </source>
</evidence>
<proteinExistence type="predicted"/>
<dbReference type="EMBL" id="CP025197">
    <property type="protein sequence ID" value="AUG57667.1"/>
    <property type="molecule type" value="Genomic_DNA"/>
</dbReference>
<evidence type="ECO:0000313" key="4">
    <source>
        <dbReference type="Proteomes" id="UP000233534"/>
    </source>
</evidence>
<reference evidence="3 5" key="2">
    <citation type="journal article" date="2018" name="Syst. Appl. Microbiol.">
        <title>Characterization and high-quality draft genome sequence of Herbivorax saccincola A7, an anaerobic, alkaliphilic, thermophilic, cellulolytic, and xylanolytic bacterium.</title>
        <authorList>
            <person name="Aikawa S."/>
            <person name="Baramee S."/>
            <person name="Sermsathanaswadi J."/>
            <person name="Thianheng P."/>
            <person name="Tachaapaikoon C."/>
            <person name="Shikata A."/>
            <person name="Waeonukul R."/>
            <person name="Pason P."/>
            <person name="Ratanakhanokchai K."/>
            <person name="Kosugi A."/>
        </authorList>
    </citation>
    <scope>NUCLEOTIDE SEQUENCE [LARGE SCALE GENOMIC DNA]</scope>
    <source>
        <strain evidence="3 5">A7</strain>
    </source>
</reference>
<keyword evidence="4" id="KW-1185">Reference proteome</keyword>